<feature type="region of interest" description="Disordered" evidence="1">
    <location>
        <begin position="55"/>
        <end position="77"/>
    </location>
</feature>
<evidence type="ECO:0000313" key="4">
    <source>
        <dbReference type="Proteomes" id="UP000475214"/>
    </source>
</evidence>
<reference evidence="3 4" key="1">
    <citation type="submission" date="2020-02" db="EMBL/GenBank/DDBJ databases">
        <authorList>
            <person name="Li X.-J."/>
            <person name="Han X.-M."/>
        </authorList>
    </citation>
    <scope>NUCLEOTIDE SEQUENCE [LARGE SCALE GENOMIC DNA]</scope>
    <source>
        <strain evidence="3 4">CCTCC AB 2017055</strain>
    </source>
</reference>
<gene>
    <name evidence="3" type="ORF">G1H10_06450</name>
</gene>
<sequence length="77" mass="8528">MEVIAALGMFRDGRTDDGGGFPISAGSAGFWIVIALALALVVLYRSMRKQLRRVDFDESASTDEERVRSHEERPDQG</sequence>
<dbReference type="AlphaFoldDB" id="A0A6L9S586"/>
<keyword evidence="2" id="KW-1133">Transmembrane helix</keyword>
<keyword evidence="2" id="KW-0472">Membrane</keyword>
<name>A0A6L9S586_9ACTN</name>
<organism evidence="3 4">
    <name type="scientific">Phytoactinopolyspora halotolerans</name>
    <dbReference type="NCBI Taxonomy" id="1981512"/>
    <lineage>
        <taxon>Bacteria</taxon>
        <taxon>Bacillati</taxon>
        <taxon>Actinomycetota</taxon>
        <taxon>Actinomycetes</taxon>
        <taxon>Jiangellales</taxon>
        <taxon>Jiangellaceae</taxon>
        <taxon>Phytoactinopolyspora</taxon>
    </lineage>
</organism>
<evidence type="ECO:0000256" key="2">
    <source>
        <dbReference type="SAM" id="Phobius"/>
    </source>
</evidence>
<dbReference type="Proteomes" id="UP000475214">
    <property type="component" value="Unassembled WGS sequence"/>
</dbReference>
<feature type="transmembrane region" description="Helical" evidence="2">
    <location>
        <begin position="20"/>
        <end position="44"/>
    </location>
</feature>
<keyword evidence="4" id="KW-1185">Reference proteome</keyword>
<comment type="caution">
    <text evidence="3">The sequence shown here is derived from an EMBL/GenBank/DDBJ whole genome shotgun (WGS) entry which is preliminary data.</text>
</comment>
<keyword evidence="2" id="KW-0812">Transmembrane</keyword>
<evidence type="ECO:0000313" key="3">
    <source>
        <dbReference type="EMBL" id="NED99803.1"/>
    </source>
</evidence>
<evidence type="ECO:0000256" key="1">
    <source>
        <dbReference type="SAM" id="MobiDB-lite"/>
    </source>
</evidence>
<feature type="compositionally biased region" description="Basic and acidic residues" evidence="1">
    <location>
        <begin position="63"/>
        <end position="77"/>
    </location>
</feature>
<dbReference type="RefSeq" id="WP_163734304.1">
    <property type="nucleotide sequence ID" value="NZ_JAAGOA010000003.1"/>
</dbReference>
<accession>A0A6L9S586</accession>
<proteinExistence type="predicted"/>
<protein>
    <submittedName>
        <fullName evidence="3">Uncharacterized protein</fullName>
    </submittedName>
</protein>
<dbReference type="EMBL" id="JAAGOA010000003">
    <property type="protein sequence ID" value="NED99803.1"/>
    <property type="molecule type" value="Genomic_DNA"/>
</dbReference>